<evidence type="ECO:0000313" key="1">
    <source>
        <dbReference type="EMBL" id="QOX64531.1"/>
    </source>
</evidence>
<dbReference type="EMBL" id="CP042469">
    <property type="protein sequence ID" value="QOX64531.1"/>
    <property type="molecule type" value="Genomic_DNA"/>
</dbReference>
<proteinExistence type="predicted"/>
<dbReference type="Proteomes" id="UP000594014">
    <property type="component" value="Chromosome"/>
</dbReference>
<name>A0ACD1AE47_9FIRM</name>
<accession>A0ACD1AE47</accession>
<sequence>MSYKIKLDIFEGPFDLLVYLIENARMSIYDIQISEITDQYVKYIEDIKLLDVNLATEFMVLAAALIEIKSKLLLPRMKPDGDGVIEEDPRTELVQKILEYKRFKAAAELLEQSEEDNQRIFEKPKEDLSPYTKEPDELLNLDIGQFMKAFKMFLLKKKKLEEIRKNYTRVERQKITIESKIEFIINLFRSKEQRRLSFKELLTPGASRYDLVLTFVSMLEMIRQKSISVRQSVNFGEILVSIADSEPDGGSELQEEGEIVS</sequence>
<gene>
    <name evidence="1" type="ORF">FRZ06_14865</name>
</gene>
<reference evidence="1" key="1">
    <citation type="submission" date="2019-08" db="EMBL/GenBank/DDBJ databases">
        <title>Genome sequence of Clostridiales bacterium MT110.</title>
        <authorList>
            <person name="Cao J."/>
        </authorList>
    </citation>
    <scope>NUCLEOTIDE SEQUENCE</scope>
    <source>
        <strain evidence="1">MT110</strain>
    </source>
</reference>
<protein>
    <submittedName>
        <fullName evidence="1">Chromosome segregation protein ScpA</fullName>
    </submittedName>
</protein>
<organism evidence="1 2">
    <name type="scientific">Anoxybacterium hadale</name>
    <dbReference type="NCBI Taxonomy" id="3408580"/>
    <lineage>
        <taxon>Bacteria</taxon>
        <taxon>Bacillati</taxon>
        <taxon>Bacillota</taxon>
        <taxon>Clostridia</taxon>
        <taxon>Peptostreptococcales</taxon>
        <taxon>Anaerovoracaceae</taxon>
        <taxon>Anoxybacterium</taxon>
    </lineage>
</organism>
<keyword evidence="2" id="KW-1185">Reference proteome</keyword>
<evidence type="ECO:0000313" key="2">
    <source>
        <dbReference type="Proteomes" id="UP000594014"/>
    </source>
</evidence>